<protein>
    <submittedName>
        <fullName evidence="1">DUF6119 family protein</fullName>
    </submittedName>
</protein>
<accession>A0ABD5L3J3</accession>
<comment type="caution">
    <text evidence="1">The sequence shown here is derived from an EMBL/GenBank/DDBJ whole genome shotgun (WGS) entry which is preliminary data.</text>
</comment>
<evidence type="ECO:0000313" key="2">
    <source>
        <dbReference type="Proteomes" id="UP001418804"/>
    </source>
</evidence>
<dbReference type="Proteomes" id="UP001418804">
    <property type="component" value="Unassembled WGS sequence"/>
</dbReference>
<dbReference type="InterPro" id="IPR026487">
    <property type="entry name" value="CHP04141"/>
</dbReference>
<feature type="non-terminal residue" evidence="1">
    <location>
        <position position="1"/>
    </location>
</feature>
<evidence type="ECO:0000313" key="1">
    <source>
        <dbReference type="EMBL" id="MEN3156736.1"/>
    </source>
</evidence>
<organism evidence="1 2">
    <name type="scientific">Priestia aryabhattai</name>
    <name type="common">Bacillus aryabhattai</name>
    <dbReference type="NCBI Taxonomy" id="412384"/>
    <lineage>
        <taxon>Bacteria</taxon>
        <taxon>Bacillati</taxon>
        <taxon>Bacillota</taxon>
        <taxon>Bacilli</taxon>
        <taxon>Bacillales</taxon>
        <taxon>Bacillaceae</taxon>
        <taxon>Priestia</taxon>
    </lineage>
</organism>
<reference evidence="1 2" key="2">
    <citation type="submission" date="2024-05" db="EMBL/GenBank/DDBJ databases">
        <authorList>
            <person name="Zheng X."/>
        </authorList>
    </citation>
    <scope>NUCLEOTIDE SEQUENCE [LARGE SCALE GENOMIC DNA]</scope>
    <source>
        <strain evidence="1 2">C4-10</strain>
    </source>
</reference>
<name>A0ABD5L3J3_PRIAR</name>
<dbReference type="EMBL" id="JBDIVD010000009">
    <property type="protein sequence ID" value="MEN3156736.1"/>
    <property type="molecule type" value="Genomic_DNA"/>
</dbReference>
<dbReference type="RefSeq" id="WP_345936510.1">
    <property type="nucleotide sequence ID" value="NZ_JBDIVD010000009.1"/>
</dbReference>
<reference evidence="1 2" key="1">
    <citation type="submission" date="2024-05" db="EMBL/GenBank/DDBJ databases">
        <title>The mechanism of isolation and screening of efficient mineral weathering bacteria priestia aryabhattai c4-10 with weathered biotite.</title>
        <authorList>
            <person name="Yang S."/>
        </authorList>
    </citation>
    <scope>NUCLEOTIDE SEQUENCE [LARGE SCALE GENOMIC DNA]</scope>
    <source>
        <strain evidence="1 2">C4-10</strain>
    </source>
</reference>
<sequence>EWLCYINELSRKNVQTPNTVKHKALVFIELNYRALTNHLLVLSFGGGISYIEDSLIVKDFGFTVSRKLLELDKIENINSVLLGNKFLNSRRQSGSFIPASRLIEADSYTMVKDVTGKTDRGFWIGGNSPVIFKGKLDLKKDLIPLIDSFMANYFSSSPDSLSFDNTLQKVSNTDTITKLNEKLTDKILRVKNTYSLNKALNGSDLVNLDFATEMIKDPDRFIGYYIGGVKYKSSVPELDKEDYFSRLSKHLITKKITAANKNLIIEKIKRDRLEAVYEDDEEESLGSVFNNLFFETKFESQKYVLLSGKWFVIDEEFYKTLRDDMDAIPEYNAELDFFQYDKSVHPREENYNKYIAEENDNVDCLDQVFHTLPPHIKKTYDFNAHGKMEPCDLLTSPKRGTYHFIHVKKGKNASDMSHLFAQGYASAKLLMGDKRLIEHINNNITSNPKIDENILPNDIEVVFAMTLPENQMKLKNSKTFTLLSMLTIVSYIKRLSLLGFRYSIQKILDVSP</sequence>
<gene>
    <name evidence="1" type="ORF">ABDD91_28340</name>
</gene>
<proteinExistence type="predicted"/>
<dbReference type="AlphaFoldDB" id="A0ABD5L3J3"/>
<dbReference type="Pfam" id="PF19614">
    <property type="entry name" value="DUF6119"/>
    <property type="match status" value="1"/>
</dbReference>
<dbReference type="NCBIfam" id="TIGR04141">
    <property type="entry name" value="TIGR04141 family sporadically distributed protein"/>
    <property type="match status" value="1"/>
</dbReference>